<evidence type="ECO:0000256" key="1">
    <source>
        <dbReference type="SAM" id="Phobius"/>
    </source>
</evidence>
<dbReference type="AlphaFoldDB" id="A0A2U2BGG4"/>
<sequence length="99" mass="10428">MVFDSNLINAATIGAGFFAAAVRPLRKKLKKQERCWTSQKAISDFLNGSSVVPFACLLATAFDPSLIPIIVENKAAMALAGGIGSIFIVGEVLSAGRDE</sequence>
<proteinExistence type="predicted"/>
<feature type="transmembrane region" description="Helical" evidence="1">
    <location>
        <begin position="45"/>
        <end position="70"/>
    </location>
</feature>
<comment type="caution">
    <text evidence="2">The sequence shown here is derived from an EMBL/GenBank/DDBJ whole genome shotgun (WGS) entry which is preliminary data.</text>
</comment>
<name>A0A2U2BGG4_ALCFA</name>
<evidence type="ECO:0000313" key="3">
    <source>
        <dbReference type="Proteomes" id="UP000245216"/>
    </source>
</evidence>
<gene>
    <name evidence="2" type="ORF">DF183_14710</name>
</gene>
<feature type="transmembrane region" description="Helical" evidence="1">
    <location>
        <begin position="6"/>
        <end position="25"/>
    </location>
</feature>
<accession>A0A2U2BGG4</accession>
<reference evidence="2 3" key="2">
    <citation type="submission" date="2018-05" db="EMBL/GenBank/DDBJ databases">
        <authorList>
            <person name="Lanie J.A."/>
            <person name="Ng W.-L."/>
            <person name="Kazmierczak K.M."/>
            <person name="Andrzejewski T.M."/>
            <person name="Davidsen T.M."/>
            <person name="Wayne K.J."/>
            <person name="Tettelin H."/>
            <person name="Glass J.I."/>
            <person name="Rusch D."/>
            <person name="Podicherti R."/>
            <person name="Tsui H.-C.T."/>
            <person name="Winkler M.E."/>
        </authorList>
    </citation>
    <scope>NUCLEOTIDE SEQUENCE [LARGE SCALE GENOMIC DNA]</scope>
    <source>
        <strain evidence="2 3">YBY</strain>
    </source>
</reference>
<organism evidence="2 3">
    <name type="scientific">Alcaligenes faecalis</name>
    <dbReference type="NCBI Taxonomy" id="511"/>
    <lineage>
        <taxon>Bacteria</taxon>
        <taxon>Pseudomonadati</taxon>
        <taxon>Pseudomonadota</taxon>
        <taxon>Betaproteobacteria</taxon>
        <taxon>Burkholderiales</taxon>
        <taxon>Alcaligenaceae</taxon>
        <taxon>Alcaligenes</taxon>
    </lineage>
</organism>
<keyword evidence="1" id="KW-0812">Transmembrane</keyword>
<keyword evidence="1" id="KW-1133">Transmembrane helix</keyword>
<feature type="transmembrane region" description="Helical" evidence="1">
    <location>
        <begin position="76"/>
        <end position="96"/>
    </location>
</feature>
<protein>
    <submittedName>
        <fullName evidence="2">Uncharacterized protein</fullName>
    </submittedName>
</protein>
<keyword evidence="1" id="KW-0472">Membrane</keyword>
<dbReference type="EMBL" id="QEXO01000004">
    <property type="protein sequence ID" value="PWE13082.1"/>
    <property type="molecule type" value="Genomic_DNA"/>
</dbReference>
<dbReference type="Proteomes" id="UP000245216">
    <property type="component" value="Unassembled WGS sequence"/>
</dbReference>
<evidence type="ECO:0000313" key="2">
    <source>
        <dbReference type="EMBL" id="PWE13082.1"/>
    </source>
</evidence>
<reference evidence="2 3" key="1">
    <citation type="submission" date="2018-05" db="EMBL/GenBank/DDBJ databases">
        <title>Genome Sequence of an Efficient Indole-Degrading Bacterium, Alcaligenes sp.YBY.</title>
        <authorList>
            <person name="Yang B."/>
        </authorList>
    </citation>
    <scope>NUCLEOTIDE SEQUENCE [LARGE SCALE GENOMIC DNA]</scope>
    <source>
        <strain evidence="2 3">YBY</strain>
    </source>
</reference>
<dbReference type="RefSeq" id="WP_109089456.1">
    <property type="nucleotide sequence ID" value="NZ_QEXO01000004.1"/>
</dbReference>